<gene>
    <name evidence="1" type="ORF">EZS28_017524</name>
</gene>
<sequence>MRELNRIDEERKITPGYERYNINKDVFEALRQLLLIIANEPMPPTVPLLSARKQTQRIIQRNSFLQRQSLIAQNNQLHLSLLQQYASVTSPIQSARQYTKEKQPFQISVAVPQTPSSVRSHQTFQTNQYSQSQSSNPGSVRTPLAANYSMLSTRSERLGAKAVFEAKQYQTPQLLKISLCEFQ</sequence>
<evidence type="ECO:0000313" key="1">
    <source>
        <dbReference type="EMBL" id="KAA6386953.1"/>
    </source>
</evidence>
<comment type="caution">
    <text evidence="1">The sequence shown here is derived from an EMBL/GenBank/DDBJ whole genome shotgun (WGS) entry which is preliminary data.</text>
</comment>
<accession>A0A5J4VX90</accession>
<protein>
    <submittedName>
        <fullName evidence="1">Uncharacterized protein</fullName>
    </submittedName>
</protein>
<proteinExistence type="predicted"/>
<evidence type="ECO:0000313" key="2">
    <source>
        <dbReference type="Proteomes" id="UP000324800"/>
    </source>
</evidence>
<dbReference type="EMBL" id="SNRW01004578">
    <property type="protein sequence ID" value="KAA6386953.1"/>
    <property type="molecule type" value="Genomic_DNA"/>
</dbReference>
<reference evidence="1 2" key="1">
    <citation type="submission" date="2019-03" db="EMBL/GenBank/DDBJ databases">
        <title>Single cell metagenomics reveals metabolic interactions within the superorganism composed of flagellate Streblomastix strix and complex community of Bacteroidetes bacteria on its surface.</title>
        <authorList>
            <person name="Treitli S.C."/>
            <person name="Kolisko M."/>
            <person name="Husnik F."/>
            <person name="Keeling P."/>
            <person name="Hampl V."/>
        </authorList>
    </citation>
    <scope>NUCLEOTIDE SEQUENCE [LARGE SCALE GENOMIC DNA]</scope>
    <source>
        <strain evidence="1">ST1C</strain>
    </source>
</reference>
<dbReference type="Proteomes" id="UP000324800">
    <property type="component" value="Unassembled WGS sequence"/>
</dbReference>
<organism evidence="1 2">
    <name type="scientific">Streblomastix strix</name>
    <dbReference type="NCBI Taxonomy" id="222440"/>
    <lineage>
        <taxon>Eukaryota</taxon>
        <taxon>Metamonada</taxon>
        <taxon>Preaxostyla</taxon>
        <taxon>Oxymonadida</taxon>
        <taxon>Streblomastigidae</taxon>
        <taxon>Streblomastix</taxon>
    </lineage>
</organism>
<name>A0A5J4VX90_9EUKA</name>
<feature type="non-terminal residue" evidence="1">
    <location>
        <position position="183"/>
    </location>
</feature>
<dbReference type="AlphaFoldDB" id="A0A5J4VX90"/>